<reference evidence="2 3" key="1">
    <citation type="submission" date="2019-02" db="EMBL/GenBank/DDBJ databases">
        <title>Deep-cultivation of Planctomycetes and their phenomic and genomic characterization uncovers novel biology.</title>
        <authorList>
            <person name="Wiegand S."/>
            <person name="Jogler M."/>
            <person name="Boedeker C."/>
            <person name="Pinto D."/>
            <person name="Vollmers J."/>
            <person name="Rivas-Marin E."/>
            <person name="Kohn T."/>
            <person name="Peeters S.H."/>
            <person name="Heuer A."/>
            <person name="Rast P."/>
            <person name="Oberbeckmann S."/>
            <person name="Bunk B."/>
            <person name="Jeske O."/>
            <person name="Meyerdierks A."/>
            <person name="Storesund J.E."/>
            <person name="Kallscheuer N."/>
            <person name="Luecker S."/>
            <person name="Lage O.M."/>
            <person name="Pohl T."/>
            <person name="Merkel B.J."/>
            <person name="Hornburger P."/>
            <person name="Mueller R.-W."/>
            <person name="Bruemmer F."/>
            <person name="Labrenz M."/>
            <person name="Spormann A.M."/>
            <person name="Op Den Camp H."/>
            <person name="Overmann J."/>
            <person name="Amann R."/>
            <person name="Jetten M.S.M."/>
            <person name="Mascher T."/>
            <person name="Medema M.H."/>
            <person name="Devos D.P."/>
            <person name="Kaster A.-K."/>
            <person name="Ovreas L."/>
            <person name="Rohde M."/>
            <person name="Galperin M.Y."/>
            <person name="Jogler C."/>
        </authorList>
    </citation>
    <scope>NUCLEOTIDE SEQUENCE [LARGE SCALE GENOMIC DNA]</scope>
    <source>
        <strain evidence="2 3">Pla100</strain>
    </source>
</reference>
<evidence type="ECO:0000256" key="1">
    <source>
        <dbReference type="SAM" id="MobiDB-lite"/>
    </source>
</evidence>
<dbReference type="RefSeq" id="WP_146577763.1">
    <property type="nucleotide sequence ID" value="NZ_SJPM01000004.1"/>
</dbReference>
<accession>A0A5C6AD54</accession>
<name>A0A5C6AD54_9BACT</name>
<proteinExistence type="predicted"/>
<sequence>MPVRPKHTESRPKADTDPVLARDFSAIRRPLRVRCLERRIVLNATAELAAFGDLFISGDAADDSIRVDTNTDGRIEIFDANNAVIPIRVGTDGLGNPILVDSVAPDQIASGRLTVNLGGGDDSLDVDLPADLDLTVIDGDGNDSVNATLRSDAAGLVDQTFDLNAETIRLDADGSELKLGDSVLRSEGTNGRIEILNALDVELGRVNVVGEFNLGSSVEVIGGSISQKTGTHIDVLLLSITNDGDVSLDQLTNEIPDVVTIDSTGDVVVRSAVTMEVRSASGEDLSFTSTGDGSDLIVGDLRVNSPTTGDIVLTAGDDIFAMNDGTNAPTPIIADDLILLAYNATADDQSGINLRTDVNDLDATVEGTHAGDLIIDEIGSIRLASHDGGPDMGNVRTANGVINITAGGSIFIDDGDVSDDGDSLAGDREIESGGVNGGIKLVSNELIVGDSVQLASQNSQDRAVSITANRIVLGDEFEINTGDGEGIARRFTPRPSSDGLLPTDPPLDVNPSSPDFIDIETAFYDSNSVTTDTLTQINENDAIGTLSLEIGVEGENGLVLAVDWGGLSDRFSETPSILGGSRVDVQHVYTQDDILNSTLNGRDSATDPLAVRFSVSHHPSILITGGEIEQTVPEGTIGRVREMVPGGLISSTDNPETLSTANPGLESGRAFFVIPRIDVPVAFFPVRDVIPEPIDPPTPVVVSSVTLVSDVRLDSAEASASSITIREEYFQLRTLSPDPEGEDLIEPVRLPEGILAGDRLNDLFARLPDGSYEIQYVIGDGDQRTILRVELRGGEPIIVGDELDSEDLRLRKLDTDSDETNQTEGEQDLQRQPTEDQTSQNDSLNPGKDVAFATGSIALILNTQRPFSRANRFLRKHPSSTLKHTIQDRTATSPLVADSKTI</sequence>
<feature type="compositionally biased region" description="Polar residues" evidence="1">
    <location>
        <begin position="828"/>
        <end position="844"/>
    </location>
</feature>
<protein>
    <submittedName>
        <fullName evidence="2">Uncharacterized protein</fullName>
    </submittedName>
</protein>
<dbReference type="Proteomes" id="UP000316213">
    <property type="component" value="Unassembled WGS sequence"/>
</dbReference>
<dbReference type="AlphaFoldDB" id="A0A5C6AD54"/>
<gene>
    <name evidence="2" type="ORF">Pla100_22540</name>
</gene>
<dbReference type="EMBL" id="SJPM01000004">
    <property type="protein sequence ID" value="TWT97105.1"/>
    <property type="molecule type" value="Genomic_DNA"/>
</dbReference>
<feature type="region of interest" description="Disordered" evidence="1">
    <location>
        <begin position="813"/>
        <end position="848"/>
    </location>
</feature>
<organism evidence="2 3">
    <name type="scientific">Neorhodopirellula pilleata</name>
    <dbReference type="NCBI Taxonomy" id="2714738"/>
    <lineage>
        <taxon>Bacteria</taxon>
        <taxon>Pseudomonadati</taxon>
        <taxon>Planctomycetota</taxon>
        <taxon>Planctomycetia</taxon>
        <taxon>Pirellulales</taxon>
        <taxon>Pirellulaceae</taxon>
        <taxon>Neorhodopirellula</taxon>
    </lineage>
</organism>
<dbReference type="OrthoDB" id="230391at2"/>
<feature type="compositionally biased region" description="Acidic residues" evidence="1">
    <location>
        <begin position="816"/>
        <end position="827"/>
    </location>
</feature>
<keyword evidence="3" id="KW-1185">Reference proteome</keyword>
<evidence type="ECO:0000313" key="3">
    <source>
        <dbReference type="Proteomes" id="UP000316213"/>
    </source>
</evidence>
<comment type="caution">
    <text evidence="2">The sequence shown here is derived from an EMBL/GenBank/DDBJ whole genome shotgun (WGS) entry which is preliminary data.</text>
</comment>
<evidence type="ECO:0000313" key="2">
    <source>
        <dbReference type="EMBL" id="TWT97105.1"/>
    </source>
</evidence>